<protein>
    <recommendedName>
        <fullName evidence="3">Abi-like protein</fullName>
    </recommendedName>
</protein>
<accession>A0ABP7SPL6</accession>
<reference evidence="2" key="1">
    <citation type="journal article" date="2019" name="Int. J. Syst. Evol. Microbiol.">
        <title>The Global Catalogue of Microorganisms (GCM) 10K type strain sequencing project: providing services to taxonomists for standard genome sequencing and annotation.</title>
        <authorList>
            <consortium name="The Broad Institute Genomics Platform"/>
            <consortium name="The Broad Institute Genome Sequencing Center for Infectious Disease"/>
            <person name="Wu L."/>
            <person name="Ma J."/>
        </authorList>
    </citation>
    <scope>NUCLEOTIDE SEQUENCE [LARGE SCALE GENOMIC DNA]</scope>
    <source>
        <strain evidence="2">JCM 17027</strain>
    </source>
</reference>
<organism evidence="1 2">
    <name type="scientific">Streptomyces marokkonensis</name>
    <dbReference type="NCBI Taxonomy" id="324855"/>
    <lineage>
        <taxon>Bacteria</taxon>
        <taxon>Bacillati</taxon>
        <taxon>Actinomycetota</taxon>
        <taxon>Actinomycetes</taxon>
        <taxon>Kitasatosporales</taxon>
        <taxon>Streptomycetaceae</taxon>
        <taxon>Streptomyces</taxon>
    </lineage>
</organism>
<keyword evidence="2" id="KW-1185">Reference proteome</keyword>
<dbReference type="EMBL" id="BAABCQ010000266">
    <property type="protein sequence ID" value="GAA4014709.1"/>
    <property type="molecule type" value="Genomic_DNA"/>
</dbReference>
<evidence type="ECO:0000313" key="2">
    <source>
        <dbReference type="Proteomes" id="UP001500034"/>
    </source>
</evidence>
<evidence type="ECO:0000313" key="1">
    <source>
        <dbReference type="EMBL" id="GAA4014709.1"/>
    </source>
</evidence>
<name>A0ABP7SPL6_9ACTN</name>
<proteinExistence type="predicted"/>
<evidence type="ECO:0008006" key="3">
    <source>
        <dbReference type="Google" id="ProtNLM"/>
    </source>
</evidence>
<dbReference type="RefSeq" id="WP_111382288.1">
    <property type="nucleotide sequence ID" value="NZ_BAABCQ010000266.1"/>
</dbReference>
<dbReference type="GeneID" id="300119999"/>
<comment type="caution">
    <text evidence="1">The sequence shown here is derived from an EMBL/GenBank/DDBJ whole genome shotgun (WGS) entry which is preliminary data.</text>
</comment>
<gene>
    <name evidence="1" type="ORF">GCM10022384_68220</name>
</gene>
<sequence length="231" mass="25451">MTHASPAPAPGPWVENWLSPARHAIYLTAAGGDPARALALYEWNTSLTCAVLRDLSHFEIALRNAYAAALDATWNGNGHWLEDPASPLRAPLIRVKKGSRGTRRVDMNDKTRKAIDSARTRYGRSAPPGKVIAELSLGMWRYLSTSAHEKTLWVPHLHHAFPPGTNRATVDQPIGDLHELRNRAAHWEPLLNVPVAVRMKDLLTVAGLLGPDLAAYIQHSSRVDALLTQRP</sequence>
<dbReference type="Proteomes" id="UP001500034">
    <property type="component" value="Unassembled WGS sequence"/>
</dbReference>